<evidence type="ECO:0000256" key="11">
    <source>
        <dbReference type="SAM" id="MobiDB-lite"/>
    </source>
</evidence>
<comment type="subcellular location">
    <subcellularLocation>
        <location evidence="1">Cell membrane</location>
        <topology evidence="1">Multi-pass membrane protein</topology>
    </subcellularLocation>
</comment>
<dbReference type="GO" id="GO:0005524">
    <property type="term" value="F:ATP binding"/>
    <property type="evidence" value="ECO:0007669"/>
    <property type="project" value="UniProtKB-KW"/>
</dbReference>
<dbReference type="PROSITE" id="PS00154">
    <property type="entry name" value="ATPASE_E1_E2"/>
    <property type="match status" value="1"/>
</dbReference>
<dbReference type="AlphaFoldDB" id="A0A346XRP1"/>
<feature type="transmembrane region" description="Helical" evidence="12">
    <location>
        <begin position="857"/>
        <end position="879"/>
    </location>
</feature>
<evidence type="ECO:0000256" key="3">
    <source>
        <dbReference type="ARBA" id="ARBA00022692"/>
    </source>
</evidence>
<dbReference type="SUPFAM" id="SSF81660">
    <property type="entry name" value="Metal cation-transporting ATPase, ATP-binding domain N"/>
    <property type="match status" value="1"/>
</dbReference>
<name>A0A346XRP1_9ACTN</name>
<dbReference type="Pfam" id="PF00690">
    <property type="entry name" value="Cation_ATPase_N"/>
    <property type="match status" value="1"/>
</dbReference>
<dbReference type="FunFam" id="2.70.150.10:FF:000160">
    <property type="entry name" value="Sarcoplasmic/endoplasmic reticulum calcium ATPase 1"/>
    <property type="match status" value="1"/>
</dbReference>
<feature type="transmembrane region" description="Helical" evidence="12">
    <location>
        <begin position="891"/>
        <end position="916"/>
    </location>
</feature>
<dbReference type="Gene3D" id="3.40.1110.10">
    <property type="entry name" value="Calcium-transporting ATPase, cytoplasmic domain N"/>
    <property type="match status" value="1"/>
</dbReference>
<evidence type="ECO:0000313" key="14">
    <source>
        <dbReference type="EMBL" id="AXV04888.1"/>
    </source>
</evidence>
<dbReference type="Pfam" id="PF13246">
    <property type="entry name" value="Cation_ATPase"/>
    <property type="match status" value="1"/>
</dbReference>
<feature type="domain" description="Cation-transporting P-type ATPase N-terminal" evidence="13">
    <location>
        <begin position="31"/>
        <end position="105"/>
    </location>
</feature>
<proteinExistence type="predicted"/>
<feature type="transmembrane region" description="Helical" evidence="12">
    <location>
        <begin position="715"/>
        <end position="739"/>
    </location>
</feature>
<dbReference type="PRINTS" id="PR00120">
    <property type="entry name" value="HATPASE"/>
</dbReference>
<comment type="catalytic activity">
    <reaction evidence="10">
        <text>ATP + H2O = ADP + phosphate + H(+)</text>
        <dbReference type="Rhea" id="RHEA:13065"/>
        <dbReference type="ChEBI" id="CHEBI:15377"/>
        <dbReference type="ChEBI" id="CHEBI:15378"/>
        <dbReference type="ChEBI" id="CHEBI:30616"/>
        <dbReference type="ChEBI" id="CHEBI:43474"/>
        <dbReference type="ChEBI" id="CHEBI:456216"/>
    </reaction>
</comment>
<keyword evidence="7" id="KW-1278">Translocase</keyword>
<evidence type="ECO:0000256" key="1">
    <source>
        <dbReference type="ARBA" id="ARBA00004651"/>
    </source>
</evidence>
<dbReference type="SFLD" id="SFLDS00003">
    <property type="entry name" value="Haloacid_Dehalogenase"/>
    <property type="match status" value="1"/>
</dbReference>
<keyword evidence="2" id="KW-0597">Phosphoprotein</keyword>
<evidence type="ECO:0000256" key="10">
    <source>
        <dbReference type="ARBA" id="ARBA00049360"/>
    </source>
</evidence>
<dbReference type="SFLD" id="SFLDF00027">
    <property type="entry name" value="p-type_atpase"/>
    <property type="match status" value="1"/>
</dbReference>
<dbReference type="InterPro" id="IPR023298">
    <property type="entry name" value="ATPase_P-typ_TM_dom_sf"/>
</dbReference>
<organism evidence="14 15">
    <name type="scientific">Euzebya pacifica</name>
    <dbReference type="NCBI Taxonomy" id="1608957"/>
    <lineage>
        <taxon>Bacteria</taxon>
        <taxon>Bacillati</taxon>
        <taxon>Actinomycetota</taxon>
        <taxon>Nitriliruptoria</taxon>
        <taxon>Euzebyales</taxon>
    </lineage>
</organism>
<dbReference type="Gene3D" id="1.20.1110.10">
    <property type="entry name" value="Calcium-transporting ATPase, transmembrane domain"/>
    <property type="match status" value="1"/>
</dbReference>
<dbReference type="InterPro" id="IPR006068">
    <property type="entry name" value="ATPase_P-typ_cation-transptr_C"/>
</dbReference>
<evidence type="ECO:0000256" key="12">
    <source>
        <dbReference type="SAM" id="Phobius"/>
    </source>
</evidence>
<dbReference type="Pfam" id="PF00122">
    <property type="entry name" value="E1-E2_ATPase"/>
    <property type="match status" value="1"/>
</dbReference>
<dbReference type="KEGG" id="euz:DVS28_a0180"/>
<dbReference type="SUPFAM" id="SSF81665">
    <property type="entry name" value="Calcium ATPase, transmembrane domain M"/>
    <property type="match status" value="1"/>
</dbReference>
<gene>
    <name evidence="14" type="ORF">DVS28_a0180</name>
</gene>
<dbReference type="PANTHER" id="PTHR42861">
    <property type="entry name" value="CALCIUM-TRANSPORTING ATPASE"/>
    <property type="match status" value="1"/>
</dbReference>
<accession>A0A346XRP1</accession>
<dbReference type="Pfam" id="PF00689">
    <property type="entry name" value="Cation_ATPase_C"/>
    <property type="match status" value="1"/>
</dbReference>
<dbReference type="InterPro" id="IPR008250">
    <property type="entry name" value="ATPase_P-typ_transduc_dom_A_sf"/>
</dbReference>
<evidence type="ECO:0000256" key="2">
    <source>
        <dbReference type="ARBA" id="ARBA00022553"/>
    </source>
</evidence>
<dbReference type="EMBL" id="CP031165">
    <property type="protein sequence ID" value="AXV04888.1"/>
    <property type="molecule type" value="Genomic_DNA"/>
</dbReference>
<evidence type="ECO:0000256" key="7">
    <source>
        <dbReference type="ARBA" id="ARBA00022967"/>
    </source>
</evidence>
<evidence type="ECO:0000256" key="5">
    <source>
        <dbReference type="ARBA" id="ARBA00022840"/>
    </source>
</evidence>
<keyword evidence="9 12" id="KW-0472">Membrane</keyword>
<sequence>MLRGYETTMSAPPTDRPPATADLPAVDGLANPWSTPVEAVARALDVDPARGLTGDEAERRLAAHGPNEVAQEEGTSLWRLVVNQFLSPIVGVLVAAGLAALLAGEIVEAVAVLIAVLINAVIGFVTEYRALQSVESLRELGRTTAVVTRDGTPTEIAAADLVPGDIVQLEEGDVVPADLRLVEGANLQVDEAPLTGESAPQAKAVEPVEPDTPLAERGSMVFKGTRVTVGSASGVVVATGADTQIGEVASLVEQADDGNETPLERQLDKLGRALIVAVIGVGVVVAGVGIAVGQDVQEMIETAIALAVAAVPEGLPVVATLALARGVVRMSRRNALVKRLSSVETLGSAAVVFTDKTGTLTEGRMTVTMLQTGPSAVELASIGEDDEQARAALAVAALCGNATLGEEDPADDVGDPMETALQRAAITAGVGGREDLLEVAPEQREVAFDRDTKMMATYHRVAEAGGPGLPAGSTLVAVKGAPGAVVASATRGWDDEPLTDADRDDWLQRQRTLAGQGLRVLALARRVVDAGDDAASIEPYEDLQLLGMVGLLDPPREATAQAVADCHRAGVEVVMVTGDQPATAAAIARQVGLLDPDGEGEDEVIRGADLEPAEEWDDARRDQLANTRVFARLDPRQKLDLIALAQSRGHVVGMTGDGVNDAPALKSADIGIAMGDKGTQVARDSADIVLQDDAFESIVAAIREGRTIFENIRRFVVYLLSGNLGEILAVTLAAVGGFALPLLPLQILFINLVSDVFPAAALGLVKGDDHVLDRDPRDPEEAILDRARWTETIAWSVLVAAATLGTFALALGPFGMEEDAAVTVSFLAFVVARLVHTFNMRAPDEPLLRNPIVRSPVVWAALGVSAGLTALGVFVPPLANVLGVVVPDATMWALIAAGGGSVLVIGQIATTIRGWLARR</sequence>
<feature type="transmembrane region" description="Helical" evidence="12">
    <location>
        <begin position="109"/>
        <end position="128"/>
    </location>
</feature>
<feature type="transmembrane region" description="Helical" evidence="12">
    <location>
        <begin position="793"/>
        <end position="814"/>
    </location>
</feature>
<keyword evidence="15" id="KW-1185">Reference proteome</keyword>
<dbReference type="SMART" id="SM00831">
    <property type="entry name" value="Cation_ATPase_N"/>
    <property type="match status" value="1"/>
</dbReference>
<dbReference type="GO" id="GO:0016887">
    <property type="term" value="F:ATP hydrolysis activity"/>
    <property type="evidence" value="ECO:0007669"/>
    <property type="project" value="InterPro"/>
</dbReference>
<keyword evidence="5" id="KW-0067">ATP-binding</keyword>
<evidence type="ECO:0000256" key="4">
    <source>
        <dbReference type="ARBA" id="ARBA00022741"/>
    </source>
</evidence>
<dbReference type="PRINTS" id="PR00119">
    <property type="entry name" value="CATATPASE"/>
</dbReference>
<evidence type="ECO:0000256" key="8">
    <source>
        <dbReference type="ARBA" id="ARBA00022989"/>
    </source>
</evidence>
<dbReference type="InterPro" id="IPR001757">
    <property type="entry name" value="P_typ_ATPase"/>
</dbReference>
<dbReference type="SFLD" id="SFLDG00002">
    <property type="entry name" value="C1.7:_P-type_atpase_like"/>
    <property type="match status" value="1"/>
</dbReference>
<evidence type="ECO:0000256" key="6">
    <source>
        <dbReference type="ARBA" id="ARBA00022842"/>
    </source>
</evidence>
<keyword evidence="3 12" id="KW-0812">Transmembrane</keyword>
<dbReference type="InterPro" id="IPR044492">
    <property type="entry name" value="P_typ_ATPase_HD_dom"/>
</dbReference>
<dbReference type="Gene3D" id="3.40.50.1000">
    <property type="entry name" value="HAD superfamily/HAD-like"/>
    <property type="match status" value="1"/>
</dbReference>
<dbReference type="InterPro" id="IPR023299">
    <property type="entry name" value="ATPase_P-typ_cyto_dom_N"/>
</dbReference>
<feature type="compositionally biased region" description="Low complexity" evidence="11">
    <location>
        <begin position="11"/>
        <end position="21"/>
    </location>
</feature>
<dbReference type="SUPFAM" id="SSF81653">
    <property type="entry name" value="Calcium ATPase, transduction domain A"/>
    <property type="match status" value="1"/>
</dbReference>
<feature type="transmembrane region" description="Helical" evidence="12">
    <location>
        <begin position="304"/>
        <end position="324"/>
    </location>
</feature>
<protein>
    <submittedName>
        <fullName evidence="14">Cation-transporting ATPase, E1-E2 family</fullName>
    </submittedName>
</protein>
<dbReference type="InterPro" id="IPR023214">
    <property type="entry name" value="HAD_sf"/>
</dbReference>
<dbReference type="GO" id="GO:0005886">
    <property type="term" value="C:plasma membrane"/>
    <property type="evidence" value="ECO:0007669"/>
    <property type="project" value="UniProtKB-SubCell"/>
</dbReference>
<keyword evidence="8 12" id="KW-1133">Transmembrane helix</keyword>
<evidence type="ECO:0000313" key="15">
    <source>
        <dbReference type="Proteomes" id="UP000264006"/>
    </source>
</evidence>
<feature type="transmembrane region" description="Helical" evidence="12">
    <location>
        <begin position="273"/>
        <end position="292"/>
    </location>
</feature>
<dbReference type="NCBIfam" id="TIGR01494">
    <property type="entry name" value="ATPase_P-type"/>
    <property type="match status" value="2"/>
</dbReference>
<feature type="transmembrane region" description="Helical" evidence="12">
    <location>
        <begin position="820"/>
        <end position="836"/>
    </location>
</feature>
<feature type="transmembrane region" description="Helical" evidence="12">
    <location>
        <begin position="745"/>
        <end position="765"/>
    </location>
</feature>
<keyword evidence="6" id="KW-0460">Magnesium</keyword>
<evidence type="ECO:0000259" key="13">
    <source>
        <dbReference type="SMART" id="SM00831"/>
    </source>
</evidence>
<feature type="region of interest" description="Disordered" evidence="11">
    <location>
        <begin position="1"/>
        <end position="21"/>
    </location>
</feature>
<dbReference type="Gene3D" id="2.70.150.10">
    <property type="entry name" value="Calcium-transporting ATPase, cytoplasmic transduction domain A"/>
    <property type="match status" value="1"/>
</dbReference>
<keyword evidence="4" id="KW-0547">Nucleotide-binding</keyword>
<dbReference type="InterPro" id="IPR036412">
    <property type="entry name" value="HAD-like_sf"/>
</dbReference>
<evidence type="ECO:0000256" key="9">
    <source>
        <dbReference type="ARBA" id="ARBA00023136"/>
    </source>
</evidence>
<feature type="transmembrane region" description="Helical" evidence="12">
    <location>
        <begin position="85"/>
        <end position="103"/>
    </location>
</feature>
<dbReference type="InterPro" id="IPR018303">
    <property type="entry name" value="ATPase_P-typ_P_site"/>
</dbReference>
<dbReference type="InterPro" id="IPR004014">
    <property type="entry name" value="ATPase_P-typ_cation-transptr_N"/>
</dbReference>
<dbReference type="Proteomes" id="UP000264006">
    <property type="component" value="Chromosome"/>
</dbReference>
<reference evidence="14 15" key="1">
    <citation type="submission" date="2018-09" db="EMBL/GenBank/DDBJ databases">
        <title>Complete genome sequence of Euzebya sp. DY32-46 isolated from seawater of Pacific Ocean.</title>
        <authorList>
            <person name="Xu L."/>
            <person name="Wu Y.-H."/>
            <person name="Xu X.-W."/>
        </authorList>
    </citation>
    <scope>NUCLEOTIDE SEQUENCE [LARGE SCALE GENOMIC DNA]</scope>
    <source>
        <strain evidence="14 15">DY32-46</strain>
    </source>
</reference>
<dbReference type="SUPFAM" id="SSF56784">
    <property type="entry name" value="HAD-like"/>
    <property type="match status" value="1"/>
</dbReference>
<dbReference type="InterPro" id="IPR059000">
    <property type="entry name" value="ATPase_P-type_domA"/>
</dbReference>